<evidence type="ECO:0000256" key="1">
    <source>
        <dbReference type="SAM" id="MobiDB-lite"/>
    </source>
</evidence>
<feature type="region of interest" description="Disordered" evidence="1">
    <location>
        <begin position="1"/>
        <end position="118"/>
    </location>
</feature>
<gene>
    <name evidence="2" type="ORF">CICLE_v10003114mg</name>
</gene>
<keyword evidence="3" id="KW-1185">Reference proteome</keyword>
<dbReference type="EMBL" id="KI536799">
    <property type="protein sequence ID" value="ESR46061.1"/>
    <property type="molecule type" value="Genomic_DNA"/>
</dbReference>
<proteinExistence type="predicted"/>
<dbReference type="Proteomes" id="UP000030687">
    <property type="component" value="Unassembled WGS sequence"/>
</dbReference>
<evidence type="ECO:0000313" key="2">
    <source>
        <dbReference type="EMBL" id="ESR46061.1"/>
    </source>
</evidence>
<dbReference type="InParanoid" id="V4T910"/>
<sequence>MCRREANDEEEEEDERDSELPIAQSVHILAGKAEVVDEYESDPDEVKHSLVMRRGKISDDEEDETEFECGAPAEYDDEEEDEEEHDRELEEEDEEGDVYEDKEVYEEEERNDGAIKVKRIKDNDARGVRRGQWK</sequence>
<dbReference type="Gramene" id="ESR46061">
    <property type="protein sequence ID" value="ESR46061"/>
    <property type="gene ID" value="CICLE_v10003114mg"/>
</dbReference>
<feature type="compositionally biased region" description="Acidic residues" evidence="1">
    <location>
        <begin position="74"/>
        <end position="110"/>
    </location>
</feature>
<reference evidence="2 3" key="1">
    <citation type="submission" date="2013-10" db="EMBL/GenBank/DDBJ databases">
        <authorList>
            <consortium name="International Citrus Genome Consortium"/>
            <person name="Jenkins J."/>
            <person name="Schmutz J."/>
            <person name="Prochnik S."/>
            <person name="Rokhsar D."/>
            <person name="Gmitter F."/>
            <person name="Ollitrault P."/>
            <person name="Machado M."/>
            <person name="Talon M."/>
            <person name="Wincker P."/>
            <person name="Jaillon O."/>
            <person name="Morgante M."/>
        </authorList>
    </citation>
    <scope>NUCLEOTIDE SEQUENCE</scope>
    <source>
        <strain evidence="3">cv. Clemenules</strain>
    </source>
</reference>
<evidence type="ECO:0000313" key="3">
    <source>
        <dbReference type="Proteomes" id="UP000030687"/>
    </source>
</evidence>
<feature type="compositionally biased region" description="Acidic residues" evidence="1">
    <location>
        <begin position="7"/>
        <end position="17"/>
    </location>
</feature>
<organism evidence="2 3">
    <name type="scientific">Citrus clementina</name>
    <name type="common">Clementine</name>
    <name type="synonym">Citrus deliciosa x Citrus sinensis</name>
    <dbReference type="NCBI Taxonomy" id="85681"/>
    <lineage>
        <taxon>Eukaryota</taxon>
        <taxon>Viridiplantae</taxon>
        <taxon>Streptophyta</taxon>
        <taxon>Embryophyta</taxon>
        <taxon>Tracheophyta</taxon>
        <taxon>Spermatophyta</taxon>
        <taxon>Magnoliopsida</taxon>
        <taxon>eudicotyledons</taxon>
        <taxon>Gunneridae</taxon>
        <taxon>Pentapetalae</taxon>
        <taxon>rosids</taxon>
        <taxon>malvids</taxon>
        <taxon>Sapindales</taxon>
        <taxon>Rutaceae</taxon>
        <taxon>Aurantioideae</taxon>
        <taxon>Citrus</taxon>
    </lineage>
</organism>
<dbReference type="KEGG" id="cic:CICLE_v10003114mg"/>
<protein>
    <submittedName>
        <fullName evidence="2">Uncharacterized protein</fullName>
    </submittedName>
</protein>
<dbReference type="AlphaFoldDB" id="V4T910"/>
<name>V4T910_CITCL</name>
<accession>V4T910</accession>